<reference evidence="2" key="1">
    <citation type="submission" date="2019-06" db="EMBL/GenBank/DDBJ databases">
        <title>Alistipes onderdonkii subsp. vulgaris subsp. nov., Alistipes dispar sp. nov. and Alistipes communis sp. nov., isolated from human faeces, and creation of Alistipes onderdonkii subsp. onderdonkii subsp. nov.</title>
        <authorList>
            <person name="Sakamoto M."/>
            <person name="Ikeyama N."/>
            <person name="Ogata Y."/>
            <person name="Suda W."/>
            <person name="Iino T."/>
            <person name="Hattori M."/>
            <person name="Ohkuma M."/>
        </authorList>
    </citation>
    <scope>NUCLEOTIDE SEQUENCE [LARGE SCALE GENOMIC DNA]</scope>
    <source>
        <strain evidence="2">5CPEGH6</strain>
    </source>
</reference>
<sequence length="168" mass="19647">MRVIAPDLPIDPDEALTMLQRLVTRECPDIVIGTSMGGMFAQQLYDCRKILVNPAFHVSRTMRRQIGECPFLNPRKDGATSYTTMPELCDRYEAMEHRQFDGMTDEAVTRTWAMFGDRDTTVNCREEYLQRYRNFATFDGEHRLRLEDIRDVVVPLIRQIELDEHLTE</sequence>
<dbReference type="Pfam" id="PF05728">
    <property type="entry name" value="UPF0227"/>
    <property type="match status" value="1"/>
</dbReference>
<dbReference type="KEGG" id="ada:A5CPEGH6_23110"/>
<accession>A0A4Y1X2Y8</accession>
<organism evidence="1 2">
    <name type="scientific">Alistipes dispar</name>
    <dbReference type="NCBI Taxonomy" id="2585119"/>
    <lineage>
        <taxon>Bacteria</taxon>
        <taxon>Pseudomonadati</taxon>
        <taxon>Bacteroidota</taxon>
        <taxon>Bacteroidia</taxon>
        <taxon>Bacteroidales</taxon>
        <taxon>Rikenellaceae</taxon>
        <taxon>Alistipes</taxon>
    </lineage>
</organism>
<dbReference type="EMBL" id="AP019736">
    <property type="protein sequence ID" value="BBL07673.1"/>
    <property type="molecule type" value="Genomic_DNA"/>
</dbReference>
<evidence type="ECO:0000313" key="2">
    <source>
        <dbReference type="Proteomes" id="UP000319374"/>
    </source>
</evidence>
<keyword evidence="2" id="KW-1185">Reference proteome</keyword>
<evidence type="ECO:0000313" key="1">
    <source>
        <dbReference type="EMBL" id="BBL07673.1"/>
    </source>
</evidence>
<dbReference type="Gene3D" id="3.40.50.1820">
    <property type="entry name" value="alpha/beta hydrolase"/>
    <property type="match status" value="1"/>
</dbReference>
<proteinExistence type="predicted"/>
<dbReference type="Proteomes" id="UP000319374">
    <property type="component" value="Chromosome"/>
</dbReference>
<name>A0A4Y1X2Y8_9BACT</name>
<dbReference type="InterPro" id="IPR008886">
    <property type="entry name" value="UPF0227/Esterase_YqiA"/>
</dbReference>
<gene>
    <name evidence="1" type="ORF">A5CPEGH6_23110</name>
</gene>
<dbReference type="AlphaFoldDB" id="A0A4Y1X2Y8"/>
<evidence type="ECO:0008006" key="3">
    <source>
        <dbReference type="Google" id="ProtNLM"/>
    </source>
</evidence>
<dbReference type="InterPro" id="IPR029058">
    <property type="entry name" value="AB_hydrolase_fold"/>
</dbReference>
<protein>
    <recommendedName>
        <fullName evidence="3">AB hydrolase-1 domain-containing protein</fullName>
    </recommendedName>
</protein>
<dbReference type="SUPFAM" id="SSF53474">
    <property type="entry name" value="alpha/beta-Hydrolases"/>
    <property type="match status" value="1"/>
</dbReference>